<sequence>MKFLGTKIKLQEQFDHFGASASDQTTLSIKGSLNPNSISGHLAMSSRGKPISFIKKLNIFTIFFSDDIINWGCFLKAKRQISLDQPHLSKTSNFDFHVASFIFAST</sequence>
<gene>
    <name evidence="1" type="ORF">CR513_60433</name>
</gene>
<evidence type="ECO:0000313" key="2">
    <source>
        <dbReference type="Proteomes" id="UP000257109"/>
    </source>
</evidence>
<proteinExistence type="predicted"/>
<protein>
    <submittedName>
        <fullName evidence="1">Uncharacterized protein</fullName>
    </submittedName>
</protein>
<dbReference type="AlphaFoldDB" id="A0A371E5N9"/>
<organism evidence="1 2">
    <name type="scientific">Mucuna pruriens</name>
    <name type="common">Velvet bean</name>
    <name type="synonym">Dolichos pruriens</name>
    <dbReference type="NCBI Taxonomy" id="157652"/>
    <lineage>
        <taxon>Eukaryota</taxon>
        <taxon>Viridiplantae</taxon>
        <taxon>Streptophyta</taxon>
        <taxon>Embryophyta</taxon>
        <taxon>Tracheophyta</taxon>
        <taxon>Spermatophyta</taxon>
        <taxon>Magnoliopsida</taxon>
        <taxon>eudicotyledons</taxon>
        <taxon>Gunneridae</taxon>
        <taxon>Pentapetalae</taxon>
        <taxon>rosids</taxon>
        <taxon>fabids</taxon>
        <taxon>Fabales</taxon>
        <taxon>Fabaceae</taxon>
        <taxon>Papilionoideae</taxon>
        <taxon>50 kb inversion clade</taxon>
        <taxon>NPAAA clade</taxon>
        <taxon>indigoferoid/millettioid clade</taxon>
        <taxon>Phaseoleae</taxon>
        <taxon>Mucuna</taxon>
    </lineage>
</organism>
<feature type="non-terminal residue" evidence="1">
    <location>
        <position position="1"/>
    </location>
</feature>
<comment type="caution">
    <text evidence="1">The sequence shown here is derived from an EMBL/GenBank/DDBJ whole genome shotgun (WGS) entry which is preliminary data.</text>
</comment>
<name>A0A371E5N9_MUCPR</name>
<reference evidence="1" key="1">
    <citation type="submission" date="2018-05" db="EMBL/GenBank/DDBJ databases">
        <title>Draft genome of Mucuna pruriens seed.</title>
        <authorList>
            <person name="Nnadi N.E."/>
            <person name="Vos R."/>
            <person name="Hasami M.H."/>
            <person name="Devisetty U.K."/>
            <person name="Aguiy J.C."/>
        </authorList>
    </citation>
    <scope>NUCLEOTIDE SEQUENCE [LARGE SCALE GENOMIC DNA]</scope>
    <source>
        <strain evidence="1">JCA_2017</strain>
    </source>
</reference>
<keyword evidence="2" id="KW-1185">Reference proteome</keyword>
<dbReference type="Proteomes" id="UP000257109">
    <property type="component" value="Unassembled WGS sequence"/>
</dbReference>
<evidence type="ECO:0000313" key="1">
    <source>
        <dbReference type="EMBL" id="RDX61348.1"/>
    </source>
</evidence>
<accession>A0A371E5N9</accession>
<dbReference type="EMBL" id="QJKJ01016189">
    <property type="protein sequence ID" value="RDX61348.1"/>
    <property type="molecule type" value="Genomic_DNA"/>
</dbReference>